<dbReference type="EMBL" id="CP121196">
    <property type="protein sequence ID" value="XBH17973.1"/>
    <property type="molecule type" value="Genomic_DNA"/>
</dbReference>
<name>A0AAU7DL04_9BACT</name>
<dbReference type="AlphaFoldDB" id="A0AAU7DL04"/>
<organism evidence="1">
    <name type="scientific">Telmatobacter sp. DSM 110680</name>
    <dbReference type="NCBI Taxonomy" id="3036704"/>
    <lineage>
        <taxon>Bacteria</taxon>
        <taxon>Pseudomonadati</taxon>
        <taxon>Acidobacteriota</taxon>
        <taxon>Terriglobia</taxon>
        <taxon>Terriglobales</taxon>
        <taxon>Acidobacteriaceae</taxon>
        <taxon>Telmatobacter</taxon>
    </lineage>
</organism>
<evidence type="ECO:0000313" key="1">
    <source>
        <dbReference type="EMBL" id="XBH17973.1"/>
    </source>
</evidence>
<dbReference type="RefSeq" id="WP_348263199.1">
    <property type="nucleotide sequence ID" value="NZ_CP121196.1"/>
</dbReference>
<sequence length="128" mass="14153">MRSCLLLRPTIYAAAADARGPQGQVHVRGVVDNTNRIERALYECKDRWSTAYTVAQNKGLSAQRALRMASVAYKLAMPRMDTKPSIRAAIACIAQGIQLEVFDGRDGSQLLYAAQVALSTLTERKRKK</sequence>
<proteinExistence type="predicted"/>
<accession>A0AAU7DL04</accession>
<gene>
    <name evidence="1" type="ORF">P8935_01265</name>
</gene>
<reference evidence="1" key="1">
    <citation type="submission" date="2023-03" db="EMBL/GenBank/DDBJ databases">
        <title>Edaphobacter sp.</title>
        <authorList>
            <person name="Huber K.J."/>
            <person name="Papendorf J."/>
            <person name="Pilke C."/>
            <person name="Bunk B."/>
            <person name="Sproeer C."/>
            <person name="Pester M."/>
        </authorList>
    </citation>
    <scope>NUCLEOTIDE SEQUENCE</scope>
    <source>
        <strain evidence="1">DSM 110680</strain>
    </source>
</reference>
<protein>
    <submittedName>
        <fullName evidence="1">Uncharacterized protein</fullName>
    </submittedName>
</protein>